<dbReference type="Pfam" id="PF01872">
    <property type="entry name" value="RibD_C"/>
    <property type="match status" value="1"/>
</dbReference>
<dbReference type="PANTHER" id="PTHR38011:SF11">
    <property type="entry name" value="2,5-DIAMINO-6-RIBOSYLAMINO-4(3H)-PYRIMIDINONE 5'-PHOSPHATE REDUCTASE"/>
    <property type="match status" value="1"/>
</dbReference>
<dbReference type="InterPro" id="IPR002734">
    <property type="entry name" value="RibDG_C"/>
</dbReference>
<dbReference type="Gene3D" id="3.40.430.10">
    <property type="entry name" value="Dihydrofolate Reductase, subunit A"/>
    <property type="match status" value="1"/>
</dbReference>
<comment type="caution">
    <text evidence="2">The sequence shown here is derived from an EMBL/GenBank/DDBJ whole genome shotgun (WGS) entry which is preliminary data.</text>
</comment>
<dbReference type="InterPro" id="IPR050765">
    <property type="entry name" value="Riboflavin_Biosynth_HTPR"/>
</dbReference>
<dbReference type="EMBL" id="JAVBVO010000003">
    <property type="protein sequence ID" value="MDZ5758355.1"/>
    <property type="molecule type" value="Genomic_DNA"/>
</dbReference>
<dbReference type="Proteomes" id="UP001290462">
    <property type="component" value="Unassembled WGS sequence"/>
</dbReference>
<dbReference type="RefSeq" id="WP_322808748.1">
    <property type="nucleotide sequence ID" value="NZ_JAVBVO010000003.1"/>
</dbReference>
<dbReference type="PANTHER" id="PTHR38011">
    <property type="entry name" value="DIHYDROFOLATE REDUCTASE FAMILY PROTEIN (AFU_ORTHOLOGUE AFUA_8G06820)"/>
    <property type="match status" value="1"/>
</dbReference>
<gene>
    <name evidence="2" type="ORF">RAK27_06735</name>
</gene>
<dbReference type="GO" id="GO:0008703">
    <property type="term" value="F:5-amino-6-(5-phosphoribosylamino)uracil reductase activity"/>
    <property type="evidence" value="ECO:0007669"/>
    <property type="project" value="InterPro"/>
</dbReference>
<organism evidence="2 3">
    <name type="scientific">Carnobacterium maltaromaticum</name>
    <name type="common">Carnobacterium piscicola</name>
    <dbReference type="NCBI Taxonomy" id="2751"/>
    <lineage>
        <taxon>Bacteria</taxon>
        <taxon>Bacillati</taxon>
        <taxon>Bacillota</taxon>
        <taxon>Bacilli</taxon>
        <taxon>Lactobacillales</taxon>
        <taxon>Carnobacteriaceae</taxon>
        <taxon>Carnobacterium</taxon>
    </lineage>
</organism>
<evidence type="ECO:0000259" key="1">
    <source>
        <dbReference type="Pfam" id="PF01872"/>
    </source>
</evidence>
<dbReference type="GO" id="GO:0009231">
    <property type="term" value="P:riboflavin biosynthetic process"/>
    <property type="evidence" value="ECO:0007669"/>
    <property type="project" value="InterPro"/>
</dbReference>
<dbReference type="SUPFAM" id="SSF53597">
    <property type="entry name" value="Dihydrofolate reductase-like"/>
    <property type="match status" value="1"/>
</dbReference>
<evidence type="ECO:0000313" key="2">
    <source>
        <dbReference type="EMBL" id="MDZ5758355.1"/>
    </source>
</evidence>
<feature type="domain" description="Bacterial bifunctional deaminase-reductase C-terminal" evidence="1">
    <location>
        <begin position="91"/>
        <end position="167"/>
    </location>
</feature>
<evidence type="ECO:0000313" key="3">
    <source>
        <dbReference type="Proteomes" id="UP001290462"/>
    </source>
</evidence>
<reference evidence="2" key="1">
    <citation type="submission" date="2023-08" db="EMBL/GenBank/DDBJ databases">
        <title>Genomic characterization of piscicolin 126 produced by Carnobacterium maltaromaticum CM22 strain isolated from salmon (Salmo salar).</title>
        <authorList>
            <person name="Gonzalez-Gragera E."/>
            <person name="Garcia-Lopez J.D."/>
            <person name="Teso-Perez C."/>
            <person name="Gimenez-Hernandez I."/>
            <person name="Peralta-Sanchez J.M."/>
            <person name="Valdivia E."/>
            <person name="Montalban-Lopez M."/>
            <person name="Martin-Platero A.M."/>
            <person name="Banos A."/>
            <person name="Martinez-Bueno M."/>
        </authorList>
    </citation>
    <scope>NUCLEOTIDE SEQUENCE</scope>
    <source>
        <strain evidence="2">CM22</strain>
    </source>
</reference>
<sequence>MNRKIILYIASSLDGYIAKPDGDLDWLIDSENDGDNGLFAFMGQIDTTIMGRTTYDEVLGFDVPFPYVGYENYVFTNHPPVNDENGVHFIKGDIKAFISTIKKTAGKDIFLIGGSQIITEFLALDLIDEIILSIAPVLIGKGIPLFAGDYLEKRYKLDQVRQYKELVQIHYKSL</sequence>
<protein>
    <submittedName>
        <fullName evidence="2">Dihydrofolate reductase family protein</fullName>
    </submittedName>
</protein>
<dbReference type="InterPro" id="IPR024072">
    <property type="entry name" value="DHFR-like_dom_sf"/>
</dbReference>
<proteinExistence type="predicted"/>
<accession>A0AAW9JXI2</accession>
<dbReference type="AlphaFoldDB" id="A0AAW9JXI2"/>
<name>A0AAW9JXI2_CARML</name>